<reference evidence="1 2" key="1">
    <citation type="journal article" date="2022" name="Gigascience">
        <title>A chromosome-level genome assembly and annotation of the desert horned lizard, Phrynosoma platyrhinos, provides insight into chromosomal rearrangements among reptiles.</title>
        <authorList>
            <person name="Koochekian N."/>
            <person name="Ascanio A."/>
            <person name="Farleigh K."/>
            <person name="Card D.C."/>
            <person name="Schield D.R."/>
            <person name="Castoe T.A."/>
            <person name="Jezkova T."/>
        </authorList>
    </citation>
    <scope>NUCLEOTIDE SEQUENCE [LARGE SCALE GENOMIC DNA]</scope>
    <source>
        <strain evidence="1">NK-2021</strain>
    </source>
</reference>
<dbReference type="SMART" id="SM00150">
    <property type="entry name" value="SPEC"/>
    <property type="match status" value="1"/>
</dbReference>
<comment type="caution">
    <text evidence="1">The sequence shown here is derived from an EMBL/GenBank/DDBJ whole genome shotgun (WGS) entry which is preliminary data.</text>
</comment>
<protein>
    <recommendedName>
        <fullName evidence="3">Dystrophin</fullName>
    </recommendedName>
</protein>
<name>A0ABQ7SIW0_PHRPL</name>
<dbReference type="Proteomes" id="UP000826234">
    <property type="component" value="Unassembled WGS sequence"/>
</dbReference>
<dbReference type="Gene3D" id="1.20.58.60">
    <property type="match status" value="2"/>
</dbReference>
<evidence type="ECO:0008006" key="3">
    <source>
        <dbReference type="Google" id="ProtNLM"/>
    </source>
</evidence>
<dbReference type="PANTHER" id="PTHR23169">
    <property type="entry name" value="ENVOPLAKIN"/>
    <property type="match status" value="1"/>
</dbReference>
<dbReference type="SUPFAM" id="SSF46966">
    <property type="entry name" value="Spectrin repeat"/>
    <property type="match status" value="2"/>
</dbReference>
<organism evidence="1 2">
    <name type="scientific">Phrynosoma platyrhinos</name>
    <name type="common">Desert horned lizard</name>
    <dbReference type="NCBI Taxonomy" id="52577"/>
    <lineage>
        <taxon>Eukaryota</taxon>
        <taxon>Metazoa</taxon>
        <taxon>Chordata</taxon>
        <taxon>Craniata</taxon>
        <taxon>Vertebrata</taxon>
        <taxon>Euteleostomi</taxon>
        <taxon>Lepidosauria</taxon>
        <taxon>Squamata</taxon>
        <taxon>Bifurcata</taxon>
        <taxon>Unidentata</taxon>
        <taxon>Episquamata</taxon>
        <taxon>Toxicofera</taxon>
        <taxon>Iguania</taxon>
        <taxon>Phrynosomatidae</taxon>
        <taxon>Phrynosomatinae</taxon>
        <taxon>Phrynosoma</taxon>
    </lineage>
</organism>
<dbReference type="InterPro" id="IPR002017">
    <property type="entry name" value="Spectrin_repeat"/>
</dbReference>
<accession>A0ABQ7SIW0</accession>
<evidence type="ECO:0000313" key="2">
    <source>
        <dbReference type="Proteomes" id="UP000826234"/>
    </source>
</evidence>
<dbReference type="Pfam" id="PF00435">
    <property type="entry name" value="Spectrin"/>
    <property type="match status" value="1"/>
</dbReference>
<dbReference type="InterPro" id="IPR018159">
    <property type="entry name" value="Spectrin/alpha-actinin"/>
</dbReference>
<keyword evidence="2" id="KW-1185">Reference proteome</keyword>
<dbReference type="InterPro" id="IPR043197">
    <property type="entry name" value="Plakin"/>
</dbReference>
<gene>
    <name evidence="1" type="ORF">JD844_015331</name>
</gene>
<evidence type="ECO:0000313" key="1">
    <source>
        <dbReference type="EMBL" id="KAH0617295.1"/>
    </source>
</evidence>
<dbReference type="EMBL" id="JAIPUX010005289">
    <property type="protein sequence ID" value="KAH0617295.1"/>
    <property type="molecule type" value="Genomic_DNA"/>
</dbReference>
<dbReference type="PANTHER" id="PTHR23169:SF33">
    <property type="entry name" value="MICROTUBULE-ACTIN CROSS-LINKING FACTOR 1, ISOFORMS 1_2_3_5"/>
    <property type="match status" value="1"/>
</dbReference>
<proteinExistence type="predicted"/>
<sequence length="177" mass="20193">MECSLFCPLQVQEISLEVTELLQWLEHVELQLFFSKPTWGQPEATKDKLAAHLELCKEMDSKQQTYNRVRKEVQHLLANTSCPRASSTEHSLSILEQKWGSVATQLQERKEQLSEGLMVTREFHSTIQELLMWVGGMEETLGTLPPPSYLLDSITKQIQEHKVSLSPPRSLAHTPAL</sequence>